<reference evidence="9 10" key="1">
    <citation type="submission" date="2021-12" db="EMBL/GenBank/DDBJ databases">
        <title>Discovery of the Pendulisporaceae a myxobacterial family with distinct sporulation behavior and unique specialized metabolism.</title>
        <authorList>
            <person name="Garcia R."/>
            <person name="Popoff A."/>
            <person name="Bader C.D."/>
            <person name="Loehr J."/>
            <person name="Walesch S."/>
            <person name="Walt C."/>
            <person name="Boldt J."/>
            <person name="Bunk B."/>
            <person name="Haeckl F.J.F.P.J."/>
            <person name="Gunesch A.P."/>
            <person name="Birkelbach J."/>
            <person name="Nuebel U."/>
            <person name="Pietschmann T."/>
            <person name="Bach T."/>
            <person name="Mueller R."/>
        </authorList>
    </citation>
    <scope>NUCLEOTIDE SEQUENCE [LARGE SCALE GENOMIC DNA]</scope>
    <source>
        <strain evidence="9 10">MSr12523</strain>
    </source>
</reference>
<keyword evidence="3 5" id="KW-0378">Hydrolase</keyword>
<dbReference type="Gene3D" id="2.30.42.10">
    <property type="match status" value="1"/>
</dbReference>
<feature type="compositionally biased region" description="Basic and acidic residues" evidence="6">
    <location>
        <begin position="390"/>
        <end position="399"/>
    </location>
</feature>
<feature type="signal peptide" evidence="7">
    <location>
        <begin position="1"/>
        <end position="23"/>
    </location>
</feature>
<feature type="region of interest" description="Disordered" evidence="6">
    <location>
        <begin position="390"/>
        <end position="435"/>
    </location>
</feature>
<dbReference type="InterPro" id="IPR055210">
    <property type="entry name" value="CtpA/B_N"/>
</dbReference>
<keyword evidence="10" id="KW-1185">Reference proteome</keyword>
<keyword evidence="7" id="KW-0732">Signal</keyword>
<keyword evidence="4 5" id="KW-0720">Serine protease</keyword>
<name>A0ABZ2KGH6_9BACT</name>
<dbReference type="SMART" id="SM00228">
    <property type="entry name" value="PDZ"/>
    <property type="match status" value="1"/>
</dbReference>
<dbReference type="Gene3D" id="3.90.226.10">
    <property type="entry name" value="2-enoyl-CoA Hydratase, Chain A, domain 1"/>
    <property type="match status" value="1"/>
</dbReference>
<protein>
    <submittedName>
        <fullName evidence="9">S41 family peptidase</fullName>
    </submittedName>
</protein>
<dbReference type="NCBIfam" id="TIGR00225">
    <property type="entry name" value="prc"/>
    <property type="match status" value="1"/>
</dbReference>
<evidence type="ECO:0000256" key="5">
    <source>
        <dbReference type="RuleBase" id="RU004404"/>
    </source>
</evidence>
<evidence type="ECO:0000259" key="8">
    <source>
        <dbReference type="PROSITE" id="PS50106"/>
    </source>
</evidence>
<proteinExistence type="inferred from homology"/>
<dbReference type="InterPro" id="IPR004447">
    <property type="entry name" value="Peptidase_S41A"/>
</dbReference>
<keyword evidence="2 5" id="KW-0645">Protease</keyword>
<sequence length="466" mass="49528">MGALAFAGGLVGTVFVSPLLAHATPQAENPYAATLQLGRVLVQVENNYVEPVERTKLVNGAIAGMVEQLDPHSSYLPPQEFTAFQDDTEGKFGGVGIEVDVRSDAITVLAPIEGTPAERAGIRSGDRIVGIDGEQVLSSSLDTMIKRMRGKPGTHIKFTVRREGVKEMLSFDLVREIIHVSSVTSKLLDGNIGYLRIKQFQDRTHEELLRAAAQLRTRLAESTTARSVNAKQAPAASLAGLVLDLRSNPGGLVDEAAEVADEFLSGGGIYTTRHRGQTIDDVRARGGGAFSDVPIVVLVNEWSASASELVAGALQDNKRATVVGANTFGKGSVQSIIELPGGAGLRLTTARYYTPAGRSIQAEGIHPDVLLGARSSDPNALRAVHERDLEGHLAGETRKTTTNGNTPAARMAPDGGTLEPIETRDIPSDPTKSKDFVLRTGYELLRDKLGTSKAPLPSPPSHPSSK</sequence>
<dbReference type="PANTHER" id="PTHR32060:SF30">
    <property type="entry name" value="CARBOXY-TERMINAL PROCESSING PROTEASE CTPA"/>
    <property type="match status" value="1"/>
</dbReference>
<accession>A0ABZ2KGH6</accession>
<evidence type="ECO:0000256" key="2">
    <source>
        <dbReference type="ARBA" id="ARBA00022670"/>
    </source>
</evidence>
<dbReference type="InterPro" id="IPR005151">
    <property type="entry name" value="Tail-specific_protease"/>
</dbReference>
<dbReference type="Gene3D" id="3.30.750.44">
    <property type="match status" value="1"/>
</dbReference>
<dbReference type="Proteomes" id="UP001379533">
    <property type="component" value="Chromosome"/>
</dbReference>
<dbReference type="Pfam" id="PF22694">
    <property type="entry name" value="CtpB_N-like"/>
    <property type="match status" value="1"/>
</dbReference>
<dbReference type="EMBL" id="CP089982">
    <property type="protein sequence ID" value="WXA97752.1"/>
    <property type="molecule type" value="Genomic_DNA"/>
</dbReference>
<evidence type="ECO:0000313" key="10">
    <source>
        <dbReference type="Proteomes" id="UP001379533"/>
    </source>
</evidence>
<feature type="compositionally biased region" description="Pro residues" evidence="6">
    <location>
        <begin position="456"/>
        <end position="466"/>
    </location>
</feature>
<feature type="domain" description="PDZ" evidence="8">
    <location>
        <begin position="81"/>
        <end position="149"/>
    </location>
</feature>
<dbReference type="Pfam" id="PF13180">
    <property type="entry name" value="PDZ_2"/>
    <property type="match status" value="1"/>
</dbReference>
<feature type="compositionally biased region" description="Basic and acidic residues" evidence="6">
    <location>
        <begin position="421"/>
        <end position="435"/>
    </location>
</feature>
<evidence type="ECO:0000313" key="9">
    <source>
        <dbReference type="EMBL" id="WXA97752.1"/>
    </source>
</evidence>
<dbReference type="SMART" id="SM00245">
    <property type="entry name" value="TSPc"/>
    <property type="match status" value="1"/>
</dbReference>
<evidence type="ECO:0000256" key="3">
    <source>
        <dbReference type="ARBA" id="ARBA00022801"/>
    </source>
</evidence>
<dbReference type="CDD" id="cd06782">
    <property type="entry name" value="cpPDZ_CPP-like"/>
    <property type="match status" value="1"/>
</dbReference>
<dbReference type="Pfam" id="PF03572">
    <property type="entry name" value="Peptidase_S41"/>
    <property type="match status" value="1"/>
</dbReference>
<evidence type="ECO:0000256" key="7">
    <source>
        <dbReference type="SAM" id="SignalP"/>
    </source>
</evidence>
<comment type="similarity">
    <text evidence="1 5">Belongs to the peptidase S41A family.</text>
</comment>
<feature type="chain" id="PRO_5046409986" evidence="7">
    <location>
        <begin position="24"/>
        <end position="466"/>
    </location>
</feature>
<dbReference type="CDD" id="cd07560">
    <property type="entry name" value="Peptidase_S41_CPP"/>
    <property type="match status" value="1"/>
</dbReference>
<dbReference type="InterPro" id="IPR036034">
    <property type="entry name" value="PDZ_sf"/>
</dbReference>
<dbReference type="InterPro" id="IPR029045">
    <property type="entry name" value="ClpP/crotonase-like_dom_sf"/>
</dbReference>
<gene>
    <name evidence="9" type="ORF">LZC95_13015</name>
</gene>
<evidence type="ECO:0000256" key="6">
    <source>
        <dbReference type="SAM" id="MobiDB-lite"/>
    </source>
</evidence>
<dbReference type="SUPFAM" id="SSF50156">
    <property type="entry name" value="PDZ domain-like"/>
    <property type="match status" value="1"/>
</dbReference>
<organism evidence="9 10">
    <name type="scientific">Pendulispora brunnea</name>
    <dbReference type="NCBI Taxonomy" id="2905690"/>
    <lineage>
        <taxon>Bacteria</taxon>
        <taxon>Pseudomonadati</taxon>
        <taxon>Myxococcota</taxon>
        <taxon>Myxococcia</taxon>
        <taxon>Myxococcales</taxon>
        <taxon>Sorangiineae</taxon>
        <taxon>Pendulisporaceae</taxon>
        <taxon>Pendulispora</taxon>
    </lineage>
</organism>
<evidence type="ECO:0000256" key="1">
    <source>
        <dbReference type="ARBA" id="ARBA00009179"/>
    </source>
</evidence>
<dbReference type="SUPFAM" id="SSF52096">
    <property type="entry name" value="ClpP/crotonase"/>
    <property type="match status" value="1"/>
</dbReference>
<dbReference type="PANTHER" id="PTHR32060">
    <property type="entry name" value="TAIL-SPECIFIC PROTEASE"/>
    <property type="match status" value="1"/>
</dbReference>
<evidence type="ECO:0000256" key="4">
    <source>
        <dbReference type="ARBA" id="ARBA00022825"/>
    </source>
</evidence>
<dbReference type="PROSITE" id="PS50106">
    <property type="entry name" value="PDZ"/>
    <property type="match status" value="1"/>
</dbReference>
<feature type="region of interest" description="Disordered" evidence="6">
    <location>
        <begin position="447"/>
        <end position="466"/>
    </location>
</feature>
<dbReference type="RefSeq" id="WP_394848371.1">
    <property type="nucleotide sequence ID" value="NZ_CP089982.1"/>
</dbReference>
<dbReference type="InterPro" id="IPR001478">
    <property type="entry name" value="PDZ"/>
</dbReference>